<name>A0ABT8ILW1_9BACL</name>
<accession>A0ABT8ILW1</accession>
<organism evidence="1 2">
    <name type="scientific">Polycladomyces subterraneus</name>
    <dbReference type="NCBI Taxonomy" id="1016997"/>
    <lineage>
        <taxon>Bacteria</taxon>
        <taxon>Bacillati</taxon>
        <taxon>Bacillota</taxon>
        <taxon>Bacilli</taxon>
        <taxon>Bacillales</taxon>
        <taxon>Thermoactinomycetaceae</taxon>
        <taxon>Polycladomyces</taxon>
    </lineage>
</organism>
<dbReference type="EMBL" id="JANRHH010000031">
    <property type="protein sequence ID" value="MDN4593727.1"/>
    <property type="molecule type" value="Genomic_DNA"/>
</dbReference>
<evidence type="ECO:0000313" key="2">
    <source>
        <dbReference type="Proteomes" id="UP001174196"/>
    </source>
</evidence>
<proteinExistence type="predicted"/>
<reference evidence="1" key="1">
    <citation type="submission" date="2022-08" db="EMBL/GenBank/DDBJ databases">
        <title>Polycladomyces zharkentsis sp. nov., a novel thermophilic CMC and starch-degrading bacterium isolated from a geothermal spring in Kazakhstan.</title>
        <authorList>
            <person name="Mashzhan A."/>
            <person name="Kistaubaeva A."/>
            <person name="Javier-Lopez R."/>
            <person name="Birkeland N.-K."/>
        </authorList>
    </citation>
    <scope>NUCLEOTIDE SEQUENCE</scope>
    <source>
        <strain evidence="1">KSR 13</strain>
    </source>
</reference>
<sequence>MLSVVELEQQGMKSGKQGTAQSTEPAKVEFKGQATIYDIHYFYYAGGIGAPYYLVNADTLRFVEDQHNMPTGNYYLITFGLVGAAQPYDFTLSGEGLIPENSYPEQAHFTTQFPFGNAHFTRLKQGEEDQVQTLTARVDDGTGYVYLND</sequence>
<dbReference type="RefSeq" id="WP_301238417.1">
    <property type="nucleotide sequence ID" value="NZ_JANRHH010000031.1"/>
</dbReference>
<comment type="caution">
    <text evidence="1">The sequence shown here is derived from an EMBL/GenBank/DDBJ whole genome shotgun (WGS) entry which is preliminary data.</text>
</comment>
<protein>
    <submittedName>
        <fullName evidence="1">Uncharacterized protein</fullName>
    </submittedName>
</protein>
<dbReference type="Proteomes" id="UP001174196">
    <property type="component" value="Unassembled WGS sequence"/>
</dbReference>
<evidence type="ECO:0000313" key="1">
    <source>
        <dbReference type="EMBL" id="MDN4593727.1"/>
    </source>
</evidence>
<gene>
    <name evidence="1" type="ORF">NWF35_07410</name>
</gene>
<keyword evidence="2" id="KW-1185">Reference proteome</keyword>